<organism evidence="1 2">
    <name type="scientific">Bacteroides fragilis str. 3783N1-6</name>
    <dbReference type="NCBI Taxonomy" id="1339310"/>
    <lineage>
        <taxon>Bacteria</taxon>
        <taxon>Pseudomonadati</taxon>
        <taxon>Bacteroidota</taxon>
        <taxon>Bacteroidia</taxon>
        <taxon>Bacteroidales</taxon>
        <taxon>Bacteroidaceae</taxon>
        <taxon>Bacteroides</taxon>
    </lineage>
</organism>
<dbReference type="EMBL" id="JGEU01000010">
    <property type="protein sequence ID" value="EYB12138.1"/>
    <property type="molecule type" value="Genomic_DNA"/>
</dbReference>
<protein>
    <recommendedName>
        <fullName evidence="3">Transposase</fullName>
    </recommendedName>
</protein>
<gene>
    <name evidence="1" type="ORF">M119_4727</name>
</gene>
<name>A0AB73ASD1_BACFG</name>
<evidence type="ECO:0000313" key="1">
    <source>
        <dbReference type="EMBL" id="EYB12138.1"/>
    </source>
</evidence>
<dbReference type="AlphaFoldDB" id="A0AB73ASD1"/>
<evidence type="ECO:0008006" key="3">
    <source>
        <dbReference type="Google" id="ProtNLM"/>
    </source>
</evidence>
<dbReference type="Proteomes" id="UP000021175">
    <property type="component" value="Unassembled WGS sequence"/>
</dbReference>
<comment type="caution">
    <text evidence="1">The sequence shown here is derived from an EMBL/GenBank/DDBJ whole genome shotgun (WGS) entry which is preliminary data.</text>
</comment>
<proteinExistence type="predicted"/>
<accession>A0AB73ASD1</accession>
<evidence type="ECO:0000313" key="2">
    <source>
        <dbReference type="Proteomes" id="UP000021175"/>
    </source>
</evidence>
<reference evidence="1 2" key="1">
    <citation type="submission" date="2014-02" db="EMBL/GenBank/DDBJ databases">
        <authorList>
            <person name="Sears C."/>
            <person name="Carroll K."/>
            <person name="Sack B.R."/>
            <person name="Qadri F."/>
            <person name="Myers L.L."/>
            <person name="Chung G.-T."/>
            <person name="Escheverria P."/>
            <person name="Fraser C.M."/>
            <person name="Sadzewicz L."/>
            <person name="Shefchek K.A."/>
            <person name="Tallon L."/>
            <person name="Das S.P."/>
            <person name="Daugherty S."/>
            <person name="Mongodin E.F."/>
        </authorList>
    </citation>
    <scope>NUCLEOTIDE SEQUENCE [LARGE SCALE GENOMIC DNA]</scope>
    <source>
        <strain evidence="1 2">3783N1-6</strain>
    </source>
</reference>
<sequence length="45" mass="5674">MRYILIMVLQRYKIYPEIWYQIVPIFSKTVKIREYSKQMKIYANN</sequence>